<feature type="region of interest" description="Disordered" evidence="14">
    <location>
        <begin position="775"/>
        <end position="845"/>
    </location>
</feature>
<dbReference type="GO" id="GO:0005978">
    <property type="term" value="P:glycogen biosynthetic process"/>
    <property type="evidence" value="ECO:0007669"/>
    <property type="project" value="UniProtKB-KW"/>
</dbReference>
<evidence type="ECO:0000256" key="3">
    <source>
        <dbReference type="ARBA" id="ARBA00022490"/>
    </source>
</evidence>
<reference evidence="15 16" key="1">
    <citation type="submission" date="2019-10" db="EMBL/GenBank/DDBJ databases">
        <authorList>
            <person name="Palmer J.M."/>
        </authorList>
    </citation>
    <scope>NUCLEOTIDE SEQUENCE [LARGE SCALE GENOMIC DNA]</scope>
    <source>
        <strain evidence="15 16">TWF694</strain>
    </source>
</reference>
<feature type="compositionally biased region" description="Basic residues" evidence="14">
    <location>
        <begin position="395"/>
        <end position="414"/>
    </location>
</feature>
<keyword evidence="5" id="KW-0479">Metal-binding</keyword>
<comment type="caution">
    <text evidence="15">The sequence shown here is derived from an EMBL/GenBank/DDBJ whole genome shotgun (WGS) entry which is preliminary data.</text>
</comment>
<evidence type="ECO:0000256" key="5">
    <source>
        <dbReference type="ARBA" id="ARBA00022723"/>
    </source>
</evidence>
<evidence type="ECO:0000256" key="10">
    <source>
        <dbReference type="ARBA" id="ARBA00038934"/>
    </source>
</evidence>
<dbReference type="Proteomes" id="UP001365542">
    <property type="component" value="Unassembled WGS sequence"/>
</dbReference>
<evidence type="ECO:0000256" key="9">
    <source>
        <dbReference type="ARBA" id="ARBA00038162"/>
    </source>
</evidence>
<feature type="compositionally biased region" description="Basic and acidic residues" evidence="14">
    <location>
        <begin position="262"/>
        <end position="276"/>
    </location>
</feature>
<keyword evidence="7" id="KW-0325">Glycoprotein</keyword>
<keyword evidence="3" id="KW-0963">Cytoplasm</keyword>
<dbReference type="EC" id="2.4.1.186" evidence="10"/>
<evidence type="ECO:0000256" key="1">
    <source>
        <dbReference type="ARBA" id="ARBA00001936"/>
    </source>
</evidence>
<protein>
    <recommendedName>
        <fullName evidence="10">glycogenin glucosyltransferase</fullName>
        <ecNumber evidence="10">2.4.1.186</ecNumber>
    </recommendedName>
</protein>
<evidence type="ECO:0000256" key="11">
    <source>
        <dbReference type="ARBA" id="ARBA00050886"/>
    </source>
</evidence>
<evidence type="ECO:0000256" key="8">
    <source>
        <dbReference type="ARBA" id="ARBA00023211"/>
    </source>
</evidence>
<feature type="compositionally biased region" description="Basic and acidic residues" evidence="14">
    <location>
        <begin position="709"/>
        <end position="721"/>
    </location>
</feature>
<evidence type="ECO:0000256" key="12">
    <source>
        <dbReference type="ARBA" id="ARBA00052293"/>
    </source>
</evidence>
<evidence type="ECO:0000313" key="15">
    <source>
        <dbReference type="EMBL" id="KAK6523271.1"/>
    </source>
</evidence>
<gene>
    <name evidence="15" type="primary">GLG2_2</name>
    <name evidence="15" type="ORF">TWF694_006160</name>
</gene>
<evidence type="ECO:0000256" key="2">
    <source>
        <dbReference type="ARBA" id="ARBA00004496"/>
    </source>
</evidence>
<accession>A0AAV9WRQ9</accession>
<keyword evidence="16" id="KW-1185">Reference proteome</keyword>
<proteinExistence type="inferred from homology"/>
<comment type="similarity">
    <text evidence="9">Belongs to the glycosyltransferase 8 family. Glycogenin subfamily.</text>
</comment>
<feature type="region of interest" description="Disordered" evidence="14">
    <location>
        <begin position="375"/>
        <end position="431"/>
    </location>
</feature>
<feature type="compositionally biased region" description="Low complexity" evidence="14">
    <location>
        <begin position="785"/>
        <end position="794"/>
    </location>
</feature>
<feature type="compositionally biased region" description="Low complexity" evidence="14">
    <location>
        <begin position="415"/>
        <end position="427"/>
    </location>
</feature>
<feature type="compositionally biased region" description="Basic and acidic residues" evidence="14">
    <location>
        <begin position="385"/>
        <end position="394"/>
    </location>
</feature>
<dbReference type="CDD" id="cd02537">
    <property type="entry name" value="GT8_Glycogenin"/>
    <property type="match status" value="1"/>
</dbReference>
<evidence type="ECO:0000256" key="14">
    <source>
        <dbReference type="SAM" id="MobiDB-lite"/>
    </source>
</evidence>
<dbReference type="FunFam" id="3.90.550.10:FF:000092">
    <property type="entry name" value="Glycogenin 2"/>
    <property type="match status" value="1"/>
</dbReference>
<comment type="catalytic activity">
    <reaction evidence="11">
        <text>[1,4-alpha-D-glucosyl](n)-L-tyrosyl-[glycogenin] + UDP-alpha-D-glucose = [1,4-alpha-D-glucosyl](n+1)-L-tyrosyl-[glycogenin] + UDP + H(+)</text>
        <dbReference type="Rhea" id="RHEA:56560"/>
        <dbReference type="Rhea" id="RHEA-COMP:14606"/>
        <dbReference type="Rhea" id="RHEA-COMP:14607"/>
        <dbReference type="ChEBI" id="CHEBI:15378"/>
        <dbReference type="ChEBI" id="CHEBI:58223"/>
        <dbReference type="ChEBI" id="CHEBI:58885"/>
        <dbReference type="ChEBI" id="CHEBI:140574"/>
        <dbReference type="EC" id="2.4.1.186"/>
    </reaction>
</comment>
<feature type="compositionally biased region" description="Basic and acidic residues" evidence="14">
    <location>
        <begin position="338"/>
        <end position="347"/>
    </location>
</feature>
<dbReference type="GO" id="GO:0005737">
    <property type="term" value="C:cytoplasm"/>
    <property type="evidence" value="ECO:0007669"/>
    <property type="project" value="UniProtKB-SubCell"/>
</dbReference>
<keyword evidence="6" id="KW-0320">Glycogen biosynthesis</keyword>
<keyword evidence="4" id="KW-0808">Transferase</keyword>
<comment type="catalytic activity">
    <reaction evidence="12">
        <text>L-tyrosyl-[glycogenin] + UDP-alpha-D-glucose = alpha-D-glucosyl-L-tyrosyl-[glycogenin] + UDP + H(+)</text>
        <dbReference type="Rhea" id="RHEA:23360"/>
        <dbReference type="Rhea" id="RHEA-COMP:14604"/>
        <dbReference type="Rhea" id="RHEA-COMP:14605"/>
        <dbReference type="ChEBI" id="CHEBI:15378"/>
        <dbReference type="ChEBI" id="CHEBI:46858"/>
        <dbReference type="ChEBI" id="CHEBI:58223"/>
        <dbReference type="ChEBI" id="CHEBI:58885"/>
        <dbReference type="ChEBI" id="CHEBI:140573"/>
        <dbReference type="EC" id="2.4.1.186"/>
    </reaction>
</comment>
<evidence type="ECO:0000256" key="6">
    <source>
        <dbReference type="ARBA" id="ARBA00023056"/>
    </source>
</evidence>
<feature type="compositionally biased region" description="Acidic residues" evidence="14">
    <location>
        <begin position="822"/>
        <end position="839"/>
    </location>
</feature>
<feature type="compositionally biased region" description="Polar residues" evidence="14">
    <location>
        <begin position="737"/>
        <end position="757"/>
    </location>
</feature>
<evidence type="ECO:0000256" key="13">
    <source>
        <dbReference type="ARBA" id="ARBA00057883"/>
    </source>
</evidence>
<feature type="compositionally biased region" description="Basic and acidic residues" evidence="14">
    <location>
        <begin position="286"/>
        <end position="299"/>
    </location>
</feature>
<organism evidence="15 16">
    <name type="scientific">Orbilia ellipsospora</name>
    <dbReference type="NCBI Taxonomy" id="2528407"/>
    <lineage>
        <taxon>Eukaryota</taxon>
        <taxon>Fungi</taxon>
        <taxon>Dikarya</taxon>
        <taxon>Ascomycota</taxon>
        <taxon>Pezizomycotina</taxon>
        <taxon>Orbiliomycetes</taxon>
        <taxon>Orbiliales</taxon>
        <taxon>Orbiliaceae</taxon>
        <taxon>Orbilia</taxon>
    </lineage>
</organism>
<evidence type="ECO:0000256" key="4">
    <source>
        <dbReference type="ARBA" id="ARBA00022679"/>
    </source>
</evidence>
<comment type="subcellular location">
    <subcellularLocation>
        <location evidence="2">Cytoplasm</location>
    </subcellularLocation>
</comment>
<sequence>MEEVYCTMLLTDGYLPGAQVLAHSLRDNGAARKLAVLATTDFLSDATVKELHRLYDHVIPVDRITNKSHGNLLMMDRLDLSSAFTKIHLWRLTQFSKIVYIDADLVAVRAPEELFEVKEKFAACPDIGWPDCFNSGVMVLKPDLGTFHGLKNLAQRGISFDGADQGLLNQYFRDWHRLSFVYNVTPSGHYQYIPAYNHYRSSITMAHFIGAGKPWTLGRSVGEENPSTPYGEMLGRWWGTWDTHYRPLTEQDPALAWVTPKGSKENAPRSIDRIERPNPMPTEYDPNFRREHVSFDDRKNKRPAVWHPPSTDHHEHHEHHEHQHHEQQQQYHPPSYQEQHHQHEKPAEIPPPPVFLPREHVPYVPREMPYEAYAQTQKPPSYSYHENRHDQHDHQQHHHQEQHHHEQHVHHQPQVHHPQPIHQQWQEQGRRFSQEIPDRIENSLPLPPLPPVQEHQPHYEQPKPEPPVFEAPMQQWNAERFSPPPNSRPEAHNWPSQVYENQWDQDRQDTTLFVPPRVASPPRNLHFELPPKVTTATPKPTPIFPWEERGVPRATRVFAADYAEPEPEPFVELEEAEEELAPVDDEYETEEAIGGYDRNNSGGMAAWDSYSRINAWDSIPAIERYVASFQRSTNPRRKPTRKGDVTPLPAWRNPQDHEEEEHEELLSVRILPPEISVTPTPFRSMRGYRSSAMDDESKFPSAQGIPDQQHWDPFKSLEDLKNAPGEMLNKRSPPSPQSLTRGSPRSPASTILVSSSMPVPEKEFHITAYQRRHDMLAHRGEIEESSGASSTSSSPTAVFSEGMWRPKPRRYASSSTQTDVVETSDAETQSDPEEIDAEMDALSVA</sequence>
<dbReference type="EMBL" id="JAVHJO010000019">
    <property type="protein sequence ID" value="KAK6523271.1"/>
    <property type="molecule type" value="Genomic_DNA"/>
</dbReference>
<dbReference type="InterPro" id="IPR050587">
    <property type="entry name" value="GNT1/Glycosyltrans_8"/>
</dbReference>
<feature type="region of interest" description="Disordered" evidence="14">
    <location>
        <begin position="258"/>
        <end position="359"/>
    </location>
</feature>
<dbReference type="GO" id="GO:0008466">
    <property type="term" value="F:glycogenin glucosyltransferase activity"/>
    <property type="evidence" value="ECO:0007669"/>
    <property type="project" value="UniProtKB-EC"/>
</dbReference>
<evidence type="ECO:0000313" key="16">
    <source>
        <dbReference type="Proteomes" id="UP001365542"/>
    </source>
</evidence>
<dbReference type="PANTHER" id="PTHR11183">
    <property type="entry name" value="GLYCOGENIN SUBFAMILY MEMBER"/>
    <property type="match status" value="1"/>
</dbReference>
<feature type="compositionally biased region" description="Low complexity" evidence="14">
    <location>
        <begin position="328"/>
        <end position="337"/>
    </location>
</feature>
<feature type="region of interest" description="Disordered" evidence="14">
    <location>
        <begin position="629"/>
        <end position="757"/>
    </location>
</feature>
<dbReference type="Gene3D" id="3.90.550.10">
    <property type="entry name" value="Spore Coat Polysaccharide Biosynthesis Protein SpsA, Chain A"/>
    <property type="match status" value="1"/>
</dbReference>
<feature type="region of interest" description="Disordered" evidence="14">
    <location>
        <begin position="515"/>
        <end position="547"/>
    </location>
</feature>
<keyword evidence="8" id="KW-0464">Manganese</keyword>
<comment type="function">
    <text evidence="13">Self-glucosylating initiator of glycogen synthesis. It catalyzes the formation of a short alpha (1,4)-glucosyl chain covalently attached via a glucose 1-O-tyrosyl linkage to internal tyrosine residues and these chains act as primers for the elongation reaction catalyzed by glycogen synthase.</text>
</comment>
<dbReference type="Pfam" id="PF01501">
    <property type="entry name" value="Glyco_transf_8"/>
    <property type="match status" value="1"/>
</dbReference>
<dbReference type="SUPFAM" id="SSF53448">
    <property type="entry name" value="Nucleotide-diphospho-sugar transferases"/>
    <property type="match status" value="1"/>
</dbReference>
<name>A0AAV9WRQ9_9PEZI</name>
<dbReference type="InterPro" id="IPR002495">
    <property type="entry name" value="Glyco_trans_8"/>
</dbReference>
<dbReference type="InterPro" id="IPR029044">
    <property type="entry name" value="Nucleotide-diphossugar_trans"/>
</dbReference>
<feature type="compositionally biased region" description="Polar residues" evidence="14">
    <location>
        <begin position="812"/>
        <end position="821"/>
    </location>
</feature>
<dbReference type="GO" id="GO:0046872">
    <property type="term" value="F:metal ion binding"/>
    <property type="evidence" value="ECO:0007669"/>
    <property type="project" value="UniProtKB-KW"/>
</dbReference>
<dbReference type="AlphaFoldDB" id="A0AAV9WRQ9"/>
<comment type="cofactor">
    <cofactor evidence="1">
        <name>Mn(2+)</name>
        <dbReference type="ChEBI" id="CHEBI:29035"/>
    </cofactor>
</comment>
<feature type="compositionally biased region" description="Basic and acidic residues" evidence="14">
    <location>
        <begin position="310"/>
        <end position="327"/>
    </location>
</feature>
<evidence type="ECO:0000256" key="7">
    <source>
        <dbReference type="ARBA" id="ARBA00023180"/>
    </source>
</evidence>